<gene>
    <name evidence="2" type="ORF">Pmani_001233</name>
</gene>
<dbReference type="Proteomes" id="UP001292094">
    <property type="component" value="Unassembled WGS sequence"/>
</dbReference>
<evidence type="ECO:0000313" key="2">
    <source>
        <dbReference type="EMBL" id="KAK4328359.1"/>
    </source>
</evidence>
<feature type="domain" description="Reverse transcriptase" evidence="1">
    <location>
        <begin position="1"/>
        <end position="117"/>
    </location>
</feature>
<dbReference type="PROSITE" id="PS50878">
    <property type="entry name" value="RT_POL"/>
    <property type="match status" value="1"/>
</dbReference>
<dbReference type="PANTHER" id="PTHR33332">
    <property type="entry name" value="REVERSE TRANSCRIPTASE DOMAIN-CONTAINING PROTEIN"/>
    <property type="match status" value="1"/>
</dbReference>
<protein>
    <recommendedName>
        <fullName evidence="1">Reverse transcriptase domain-containing protein</fullName>
    </recommendedName>
</protein>
<dbReference type="Pfam" id="PF00078">
    <property type="entry name" value="RVT_1"/>
    <property type="match status" value="1"/>
</dbReference>
<keyword evidence="3" id="KW-1185">Reference proteome</keyword>
<reference evidence="2" key="1">
    <citation type="submission" date="2023-11" db="EMBL/GenBank/DDBJ databases">
        <title>Genome assemblies of two species of porcelain crab, Petrolisthes cinctipes and Petrolisthes manimaculis (Anomura: Porcellanidae).</title>
        <authorList>
            <person name="Angst P."/>
        </authorList>
    </citation>
    <scope>NUCLEOTIDE SEQUENCE</scope>
    <source>
        <strain evidence="2">PB745_02</strain>
        <tissue evidence="2">Gill</tissue>
    </source>
</reference>
<evidence type="ECO:0000313" key="3">
    <source>
        <dbReference type="Proteomes" id="UP001292094"/>
    </source>
</evidence>
<dbReference type="InterPro" id="IPR000477">
    <property type="entry name" value="RT_dom"/>
</dbReference>
<dbReference type="AlphaFoldDB" id="A0AAE1QK41"/>
<proteinExistence type="predicted"/>
<name>A0AAE1QK41_9EUCA</name>
<sequence>MLVTSGVPQGSVLGPLLFIIYNCDIDQHIQHSFLSSFTDDTCVLREISDTSDAELLQEDLETLYQWADRNNMMFNDSKFEHMQYTVKGCSNSSPKYTANDGSQICIKQEVRDLGVTLSCDGNFTSHITKVTIKARSQAGWVLRTFCTRKPEPMLTLYKTMVVPLLEYCCQLWSPW</sequence>
<organism evidence="2 3">
    <name type="scientific">Petrolisthes manimaculis</name>
    <dbReference type="NCBI Taxonomy" id="1843537"/>
    <lineage>
        <taxon>Eukaryota</taxon>
        <taxon>Metazoa</taxon>
        <taxon>Ecdysozoa</taxon>
        <taxon>Arthropoda</taxon>
        <taxon>Crustacea</taxon>
        <taxon>Multicrustacea</taxon>
        <taxon>Malacostraca</taxon>
        <taxon>Eumalacostraca</taxon>
        <taxon>Eucarida</taxon>
        <taxon>Decapoda</taxon>
        <taxon>Pleocyemata</taxon>
        <taxon>Anomura</taxon>
        <taxon>Galatheoidea</taxon>
        <taxon>Porcellanidae</taxon>
        <taxon>Petrolisthes</taxon>
    </lineage>
</organism>
<evidence type="ECO:0000259" key="1">
    <source>
        <dbReference type="PROSITE" id="PS50878"/>
    </source>
</evidence>
<dbReference type="EMBL" id="JAWZYT010000083">
    <property type="protein sequence ID" value="KAK4328359.1"/>
    <property type="molecule type" value="Genomic_DNA"/>
</dbReference>
<comment type="caution">
    <text evidence="2">The sequence shown here is derived from an EMBL/GenBank/DDBJ whole genome shotgun (WGS) entry which is preliminary data.</text>
</comment>
<accession>A0AAE1QK41</accession>